<dbReference type="Pfam" id="PF08240">
    <property type="entry name" value="ADH_N"/>
    <property type="match status" value="1"/>
</dbReference>
<dbReference type="SMART" id="SM00829">
    <property type="entry name" value="PKS_ER"/>
    <property type="match status" value="1"/>
</dbReference>
<comment type="similarity">
    <text evidence="2 7">Belongs to the zinc-containing alcohol dehydrogenase family.</text>
</comment>
<dbReference type="RefSeq" id="WP_211427929.1">
    <property type="nucleotide sequence ID" value="NZ_CP072648.1"/>
</dbReference>
<evidence type="ECO:0000313" key="10">
    <source>
        <dbReference type="Proteomes" id="UP000676506"/>
    </source>
</evidence>
<protein>
    <recommendedName>
        <fullName evidence="3">alcohol dehydrogenase</fullName>
        <ecNumber evidence="3">1.1.1.1</ecNumber>
    </recommendedName>
</protein>
<organism evidence="9 10">
    <name type="scientific">Chloracidobacterium validum</name>
    <dbReference type="NCBI Taxonomy" id="2821543"/>
    <lineage>
        <taxon>Bacteria</taxon>
        <taxon>Pseudomonadati</taxon>
        <taxon>Acidobacteriota</taxon>
        <taxon>Terriglobia</taxon>
        <taxon>Terriglobales</taxon>
        <taxon>Acidobacteriaceae</taxon>
        <taxon>Chloracidobacterium</taxon>
    </lineage>
</organism>
<dbReference type="InterPro" id="IPR002328">
    <property type="entry name" value="ADH_Zn_CS"/>
</dbReference>
<dbReference type="Pfam" id="PF00107">
    <property type="entry name" value="ADH_zinc_N"/>
    <property type="match status" value="1"/>
</dbReference>
<sequence>MLPSKMKAAVVHEFGKPLAIEEMDVPRPGPGQILVKVMASGVCHTDLHAADGDWPVKPKLPLVPGHEGAGYVAAVGEGVTAIKEGDRVGIPWLHDACGLCEHCLTGWETLCHHQHNTGYSVDGGFAEYVLAPAAYAGHIPEGLDFVTAAPVLCAGVTTYKAIKETQARPGEWLVVVGIGGLGHMAVQYAKAMGLHVGAVDIAPEKLELARQLGADVTVNAKEEDPVASIQRQTGGAHGVVVAAVSASIFRQAIAMLRRGGTCSMVGLPPGDFPLPIFDVVLNRLTVRGSIVGTRKDLQESLAFAAEGKVKPNVELQPIEEVNAVFERMKHGQINGRVVLNIGLNGAAHS</sequence>
<evidence type="ECO:0000256" key="1">
    <source>
        <dbReference type="ARBA" id="ARBA00001947"/>
    </source>
</evidence>
<keyword evidence="6 9" id="KW-0560">Oxidoreductase</keyword>
<evidence type="ECO:0000256" key="3">
    <source>
        <dbReference type="ARBA" id="ARBA00013190"/>
    </source>
</evidence>
<dbReference type="CDD" id="cd08297">
    <property type="entry name" value="CAD3"/>
    <property type="match status" value="1"/>
</dbReference>
<dbReference type="InterPro" id="IPR013154">
    <property type="entry name" value="ADH-like_N"/>
</dbReference>
<dbReference type="InterPro" id="IPR013149">
    <property type="entry name" value="ADH-like_C"/>
</dbReference>
<evidence type="ECO:0000313" key="9">
    <source>
        <dbReference type="EMBL" id="QUW02038.1"/>
    </source>
</evidence>
<dbReference type="PANTHER" id="PTHR42940:SF8">
    <property type="entry name" value="VACUOLAR PROTEIN SORTING-ASSOCIATED PROTEIN 11"/>
    <property type="match status" value="1"/>
</dbReference>
<dbReference type="SUPFAM" id="SSF51735">
    <property type="entry name" value="NAD(P)-binding Rossmann-fold domains"/>
    <property type="match status" value="1"/>
</dbReference>
<evidence type="ECO:0000259" key="8">
    <source>
        <dbReference type="SMART" id="SM00829"/>
    </source>
</evidence>
<feature type="domain" description="Enoyl reductase (ER)" evidence="8">
    <location>
        <begin position="15"/>
        <end position="339"/>
    </location>
</feature>
<reference evidence="9 10" key="1">
    <citation type="submission" date="2021-03" db="EMBL/GenBank/DDBJ databases">
        <title>Genomic and phenotypic characterization of Chloracidobacterium isolates provides evidence for multiple species.</title>
        <authorList>
            <person name="Saini M.K."/>
            <person name="Costas A.M.G."/>
            <person name="Tank M."/>
            <person name="Bryant D.A."/>
        </authorList>
    </citation>
    <scope>NUCLEOTIDE SEQUENCE [LARGE SCALE GENOMIC DNA]</scope>
    <source>
        <strain evidence="9 10">BV2-C</strain>
    </source>
</reference>
<evidence type="ECO:0000256" key="2">
    <source>
        <dbReference type="ARBA" id="ARBA00008072"/>
    </source>
</evidence>
<dbReference type="InterPro" id="IPR011032">
    <property type="entry name" value="GroES-like_sf"/>
</dbReference>
<evidence type="ECO:0000256" key="6">
    <source>
        <dbReference type="ARBA" id="ARBA00023002"/>
    </source>
</evidence>
<evidence type="ECO:0000256" key="5">
    <source>
        <dbReference type="ARBA" id="ARBA00022833"/>
    </source>
</evidence>
<dbReference type="GO" id="GO:0004022">
    <property type="term" value="F:alcohol dehydrogenase (NAD+) activity"/>
    <property type="evidence" value="ECO:0007669"/>
    <property type="project" value="UniProtKB-EC"/>
</dbReference>
<gene>
    <name evidence="9" type="primary">adhP</name>
    <name evidence="9" type="ORF">J8C06_06600</name>
</gene>
<dbReference type="Gene3D" id="3.90.180.10">
    <property type="entry name" value="Medium-chain alcohol dehydrogenases, catalytic domain"/>
    <property type="match status" value="1"/>
</dbReference>
<dbReference type="InterPro" id="IPR036291">
    <property type="entry name" value="NAD(P)-bd_dom_sf"/>
</dbReference>
<keyword evidence="10" id="KW-1185">Reference proteome</keyword>
<dbReference type="InterPro" id="IPR020843">
    <property type="entry name" value="ER"/>
</dbReference>
<dbReference type="PANTHER" id="PTHR42940">
    <property type="entry name" value="ALCOHOL DEHYDROGENASE 1-RELATED"/>
    <property type="match status" value="1"/>
</dbReference>
<keyword evidence="4 7" id="KW-0479">Metal-binding</keyword>
<evidence type="ECO:0000256" key="4">
    <source>
        <dbReference type="ARBA" id="ARBA00022723"/>
    </source>
</evidence>
<dbReference type="Gene3D" id="3.40.50.720">
    <property type="entry name" value="NAD(P)-binding Rossmann-like Domain"/>
    <property type="match status" value="1"/>
</dbReference>
<accession>A0ABX8B8U7</accession>
<keyword evidence="5 7" id="KW-0862">Zinc</keyword>
<dbReference type="EC" id="1.1.1.1" evidence="3"/>
<dbReference type="Proteomes" id="UP000676506">
    <property type="component" value="Chromosome 1"/>
</dbReference>
<evidence type="ECO:0000256" key="7">
    <source>
        <dbReference type="RuleBase" id="RU361277"/>
    </source>
</evidence>
<dbReference type="EMBL" id="CP072648">
    <property type="protein sequence ID" value="QUW02038.1"/>
    <property type="molecule type" value="Genomic_DNA"/>
</dbReference>
<name>A0ABX8B8U7_9BACT</name>
<proteinExistence type="inferred from homology"/>
<dbReference type="NCBIfam" id="NF006940">
    <property type="entry name" value="PRK09422.1"/>
    <property type="match status" value="1"/>
</dbReference>
<comment type="cofactor">
    <cofactor evidence="1 7">
        <name>Zn(2+)</name>
        <dbReference type="ChEBI" id="CHEBI:29105"/>
    </cofactor>
</comment>
<dbReference type="SUPFAM" id="SSF50129">
    <property type="entry name" value="GroES-like"/>
    <property type="match status" value="1"/>
</dbReference>
<dbReference type="PROSITE" id="PS00059">
    <property type="entry name" value="ADH_ZINC"/>
    <property type="match status" value="1"/>
</dbReference>